<evidence type="ECO:0000259" key="10">
    <source>
        <dbReference type="Pfam" id="PF02602"/>
    </source>
</evidence>
<evidence type="ECO:0000256" key="9">
    <source>
        <dbReference type="RuleBase" id="RU366031"/>
    </source>
</evidence>
<comment type="function">
    <text evidence="6 9">Catalyzes cyclization of the linear tetrapyrrole, hydroxymethylbilane, to the macrocyclic uroporphyrinogen III.</text>
</comment>
<dbReference type="PANTHER" id="PTHR38042">
    <property type="entry name" value="UROPORPHYRINOGEN-III SYNTHASE, CHLOROPLASTIC"/>
    <property type="match status" value="1"/>
</dbReference>
<evidence type="ECO:0000256" key="1">
    <source>
        <dbReference type="ARBA" id="ARBA00004772"/>
    </source>
</evidence>
<evidence type="ECO:0000256" key="8">
    <source>
        <dbReference type="ARBA" id="ARBA00048617"/>
    </source>
</evidence>
<comment type="similarity">
    <text evidence="2 9">Belongs to the uroporphyrinogen-III synthase family.</text>
</comment>
<evidence type="ECO:0000256" key="7">
    <source>
        <dbReference type="ARBA" id="ARBA00040167"/>
    </source>
</evidence>
<dbReference type="CDD" id="cd06578">
    <property type="entry name" value="HemD"/>
    <property type="match status" value="1"/>
</dbReference>
<feature type="domain" description="Tetrapyrrole biosynthesis uroporphyrinogen III synthase" evidence="10">
    <location>
        <begin position="33"/>
        <end position="295"/>
    </location>
</feature>
<keyword evidence="12" id="KW-1185">Reference proteome</keyword>
<dbReference type="EC" id="4.2.1.75" evidence="3 9"/>
<keyword evidence="5 9" id="KW-0627">Porphyrin biosynthesis</keyword>
<keyword evidence="4 9" id="KW-0456">Lyase</keyword>
<evidence type="ECO:0000256" key="2">
    <source>
        <dbReference type="ARBA" id="ARBA00008133"/>
    </source>
</evidence>
<comment type="pathway">
    <text evidence="1 9">Porphyrin-containing compound metabolism; protoporphyrin-IX biosynthesis; coproporphyrinogen-III from 5-aminolevulinate: step 3/4.</text>
</comment>
<organism evidence="11 12">
    <name type="scientific">Sinomonas flava</name>
    <dbReference type="NCBI Taxonomy" id="496857"/>
    <lineage>
        <taxon>Bacteria</taxon>
        <taxon>Bacillati</taxon>
        <taxon>Actinomycetota</taxon>
        <taxon>Actinomycetes</taxon>
        <taxon>Micrococcales</taxon>
        <taxon>Micrococcaceae</taxon>
        <taxon>Sinomonas</taxon>
    </lineage>
</organism>
<dbReference type="PANTHER" id="PTHR38042:SF1">
    <property type="entry name" value="UROPORPHYRINOGEN-III SYNTHASE, CHLOROPLASTIC"/>
    <property type="match status" value="1"/>
</dbReference>
<dbReference type="InterPro" id="IPR003754">
    <property type="entry name" value="4pyrrol_synth_uPrphyn_synth"/>
</dbReference>
<dbReference type="Proteomes" id="UP001500432">
    <property type="component" value="Unassembled WGS sequence"/>
</dbReference>
<evidence type="ECO:0000256" key="3">
    <source>
        <dbReference type="ARBA" id="ARBA00013109"/>
    </source>
</evidence>
<dbReference type="EMBL" id="BAAAQW010000003">
    <property type="protein sequence ID" value="GAA2198264.1"/>
    <property type="molecule type" value="Genomic_DNA"/>
</dbReference>
<evidence type="ECO:0000313" key="11">
    <source>
        <dbReference type="EMBL" id="GAA2198264.1"/>
    </source>
</evidence>
<name>A0ABN3BPI0_9MICC</name>
<dbReference type="InterPro" id="IPR036108">
    <property type="entry name" value="4pyrrol_syn_uPrphyn_synt_sf"/>
</dbReference>
<accession>A0ABN3BPI0</accession>
<comment type="catalytic activity">
    <reaction evidence="8 9">
        <text>hydroxymethylbilane = uroporphyrinogen III + H2O</text>
        <dbReference type="Rhea" id="RHEA:18965"/>
        <dbReference type="ChEBI" id="CHEBI:15377"/>
        <dbReference type="ChEBI" id="CHEBI:57308"/>
        <dbReference type="ChEBI" id="CHEBI:57845"/>
        <dbReference type="EC" id="4.2.1.75"/>
    </reaction>
</comment>
<dbReference type="Gene3D" id="3.40.50.10090">
    <property type="match status" value="2"/>
</dbReference>
<comment type="caution">
    <text evidence="11">The sequence shown here is derived from an EMBL/GenBank/DDBJ whole genome shotgun (WGS) entry which is preliminary data.</text>
</comment>
<dbReference type="InterPro" id="IPR039793">
    <property type="entry name" value="UROS/Hem4"/>
</dbReference>
<dbReference type="SUPFAM" id="SSF69618">
    <property type="entry name" value="HemD-like"/>
    <property type="match status" value="1"/>
</dbReference>
<protein>
    <recommendedName>
        <fullName evidence="7 9">Uroporphyrinogen-III synthase</fullName>
        <ecNumber evidence="3 9">4.2.1.75</ecNumber>
    </recommendedName>
</protein>
<evidence type="ECO:0000256" key="5">
    <source>
        <dbReference type="ARBA" id="ARBA00023244"/>
    </source>
</evidence>
<evidence type="ECO:0000313" key="12">
    <source>
        <dbReference type="Proteomes" id="UP001500432"/>
    </source>
</evidence>
<reference evidence="11 12" key="1">
    <citation type="journal article" date="2019" name="Int. J. Syst. Evol. Microbiol.">
        <title>The Global Catalogue of Microorganisms (GCM) 10K type strain sequencing project: providing services to taxonomists for standard genome sequencing and annotation.</title>
        <authorList>
            <consortium name="The Broad Institute Genomics Platform"/>
            <consortium name="The Broad Institute Genome Sequencing Center for Infectious Disease"/>
            <person name="Wu L."/>
            <person name="Ma J."/>
        </authorList>
    </citation>
    <scope>NUCLEOTIDE SEQUENCE [LARGE SCALE GENOMIC DNA]</scope>
    <source>
        <strain evidence="11 12">JCM 16034</strain>
    </source>
</reference>
<sequence length="313" mass="31715">MASGADGVHPGVEVAPLRGRRVLLTRSPDRAGAMARALAHAGAEPLLLPVIDFERAPDQAALSAALDRLAAGEYGWLVISSITTVRALKEVAAAQGRELAAIVPPGVHVATIGPSSRRILEAEGLRVDLAPEGKQSAEGLVELWAYADDSGASGADGAGTVRVLVPQSDIAAPTLAEGLDARGWDVETVTAYRTVDYPADPELRLVASLAAGEPEGEEAPAVVLAPGEANAELQAGRLDAVVAASPSAARRIHAVLSPLDAAALIAIGEPTAGELNRLGLAVGATAATPTPEGIVDAVARALASRPSVSKETP</sequence>
<evidence type="ECO:0000256" key="4">
    <source>
        <dbReference type="ARBA" id="ARBA00023239"/>
    </source>
</evidence>
<gene>
    <name evidence="11" type="ORF">GCM10009849_10310</name>
</gene>
<dbReference type="RefSeq" id="WP_344298607.1">
    <property type="nucleotide sequence ID" value="NZ_BAAAQW010000003.1"/>
</dbReference>
<dbReference type="Pfam" id="PF02602">
    <property type="entry name" value="HEM4"/>
    <property type="match status" value="1"/>
</dbReference>
<evidence type="ECO:0000256" key="6">
    <source>
        <dbReference type="ARBA" id="ARBA00037589"/>
    </source>
</evidence>
<proteinExistence type="inferred from homology"/>